<proteinExistence type="predicted"/>
<reference evidence="1 2" key="1">
    <citation type="journal article" date="2012" name="J. Bacteriol.">
        <title>Genome sequence of the cycloprodigiosin-producing bacterial strain Pseudoalteromonas rubra ATCC 29570(T).</title>
        <authorList>
            <person name="Xie B.B."/>
            <person name="Shu Y.L."/>
            <person name="Qin Q.L."/>
            <person name="Rong J.C."/>
            <person name="Zhang X.Y."/>
            <person name="Chen X.L."/>
            <person name="Zhou B.C."/>
            <person name="Zhang Y.Z."/>
        </authorList>
    </citation>
    <scope>NUCLEOTIDE SEQUENCE [LARGE SCALE GENOMIC DNA]</scope>
    <source>
        <strain evidence="1 2">DSM 6842</strain>
    </source>
</reference>
<dbReference type="GeneID" id="61357826"/>
<evidence type="ECO:0000313" key="2">
    <source>
        <dbReference type="Proteomes" id="UP000016480"/>
    </source>
</evidence>
<dbReference type="Proteomes" id="UP000016480">
    <property type="component" value="Unassembled WGS sequence"/>
</dbReference>
<dbReference type="RefSeq" id="WP_010385580.1">
    <property type="nucleotide sequence ID" value="NZ_AHCD03000034.1"/>
</dbReference>
<sequence>MSLLTTPVDIAHIDVMDSRPLIYCQCCRSYEHACQSGATAKMWQQAATYVGWRHVRSEHFDLDVVCPECVAAFHQPVKRWGPRKAV</sequence>
<protein>
    <submittedName>
        <fullName evidence="1">Uncharacterized protein</fullName>
    </submittedName>
</protein>
<evidence type="ECO:0000313" key="1">
    <source>
        <dbReference type="EMBL" id="KAF7787171.1"/>
    </source>
</evidence>
<dbReference type="AlphaFoldDB" id="A0A8T0CAS4"/>
<gene>
    <name evidence="1" type="ORF">PRUB_a4047</name>
</gene>
<name>A0A8T0CAS4_9GAMM</name>
<organism evidence="1 2">
    <name type="scientific">Pseudoalteromonas rubra</name>
    <dbReference type="NCBI Taxonomy" id="43658"/>
    <lineage>
        <taxon>Bacteria</taxon>
        <taxon>Pseudomonadati</taxon>
        <taxon>Pseudomonadota</taxon>
        <taxon>Gammaproteobacteria</taxon>
        <taxon>Alteromonadales</taxon>
        <taxon>Pseudoalteromonadaceae</taxon>
        <taxon>Pseudoalteromonas</taxon>
    </lineage>
</organism>
<dbReference type="EMBL" id="AHCD03000034">
    <property type="protein sequence ID" value="KAF7787171.1"/>
    <property type="molecule type" value="Genomic_DNA"/>
</dbReference>
<comment type="caution">
    <text evidence="1">The sequence shown here is derived from an EMBL/GenBank/DDBJ whole genome shotgun (WGS) entry which is preliminary data.</text>
</comment>
<accession>A0A8T0CAS4</accession>